<evidence type="ECO:0008006" key="4">
    <source>
        <dbReference type="Google" id="ProtNLM"/>
    </source>
</evidence>
<gene>
    <name evidence="2" type="ORF">GCM10023335_59140</name>
</gene>
<organism evidence="2 3">
    <name type="scientific">Streptomyces siamensis</name>
    <dbReference type="NCBI Taxonomy" id="1274986"/>
    <lineage>
        <taxon>Bacteria</taxon>
        <taxon>Bacillati</taxon>
        <taxon>Actinomycetota</taxon>
        <taxon>Actinomycetes</taxon>
        <taxon>Kitasatosporales</taxon>
        <taxon>Streptomycetaceae</taxon>
        <taxon>Streptomyces</taxon>
    </lineage>
</organism>
<feature type="region of interest" description="Disordered" evidence="1">
    <location>
        <begin position="160"/>
        <end position="185"/>
    </location>
</feature>
<dbReference type="EMBL" id="BAABKB010000027">
    <property type="protein sequence ID" value="GAA5025052.1"/>
    <property type="molecule type" value="Genomic_DNA"/>
</dbReference>
<dbReference type="RefSeq" id="WP_345655734.1">
    <property type="nucleotide sequence ID" value="NZ_BAABKB010000027.1"/>
</dbReference>
<accession>A0ABP9JC44</accession>
<keyword evidence="3" id="KW-1185">Reference proteome</keyword>
<sequence length="185" mass="20755">MRKAKVMRRLIDELVDDLGLPVPAEPDDLFVALVDLVSRRTGRELVLLQEEFPYRTASGLWLDLPDRDVIVVDRRATPLHKLAIFFHEVWHMLDGACGHHAPGGTVATGLLSARADLPRPDETVRRVAARTEFDHREEAAAEKFGLLAVTRFRVWLEGEPDGTPPDRGEIAGRINASLGNRRRKV</sequence>
<protein>
    <recommendedName>
        <fullName evidence="4">Toxin-antitoxin system, toxin component</fullName>
    </recommendedName>
</protein>
<evidence type="ECO:0000313" key="2">
    <source>
        <dbReference type="EMBL" id="GAA5025052.1"/>
    </source>
</evidence>
<reference evidence="3" key="1">
    <citation type="journal article" date="2019" name="Int. J. Syst. Evol. Microbiol.">
        <title>The Global Catalogue of Microorganisms (GCM) 10K type strain sequencing project: providing services to taxonomists for standard genome sequencing and annotation.</title>
        <authorList>
            <consortium name="The Broad Institute Genomics Platform"/>
            <consortium name="The Broad Institute Genome Sequencing Center for Infectious Disease"/>
            <person name="Wu L."/>
            <person name="Ma J."/>
        </authorList>
    </citation>
    <scope>NUCLEOTIDE SEQUENCE [LARGE SCALE GENOMIC DNA]</scope>
    <source>
        <strain evidence="3">JCM 18409</strain>
    </source>
</reference>
<dbReference type="Proteomes" id="UP001501759">
    <property type="component" value="Unassembled WGS sequence"/>
</dbReference>
<proteinExistence type="predicted"/>
<evidence type="ECO:0000313" key="3">
    <source>
        <dbReference type="Proteomes" id="UP001501759"/>
    </source>
</evidence>
<name>A0ABP9JC44_9ACTN</name>
<comment type="caution">
    <text evidence="2">The sequence shown here is derived from an EMBL/GenBank/DDBJ whole genome shotgun (WGS) entry which is preliminary data.</text>
</comment>
<evidence type="ECO:0000256" key="1">
    <source>
        <dbReference type="SAM" id="MobiDB-lite"/>
    </source>
</evidence>